<feature type="region of interest" description="Disordered" evidence="1">
    <location>
        <begin position="189"/>
        <end position="241"/>
    </location>
</feature>
<keyword evidence="2" id="KW-0732">Signal</keyword>
<evidence type="ECO:0000313" key="4">
    <source>
        <dbReference type="Proteomes" id="UP000001396"/>
    </source>
</evidence>
<proteinExistence type="predicted"/>
<feature type="region of interest" description="Disordered" evidence="1">
    <location>
        <begin position="145"/>
        <end position="169"/>
    </location>
</feature>
<feature type="signal peptide" evidence="2">
    <location>
        <begin position="1"/>
        <end position="24"/>
    </location>
</feature>
<dbReference type="GeneID" id="31367501"/>
<evidence type="ECO:0000313" key="3">
    <source>
        <dbReference type="EMBL" id="EFA77431.1"/>
    </source>
</evidence>
<accession>D3BLI0</accession>
<protein>
    <submittedName>
        <fullName evidence="3">Uncharacterized protein</fullName>
    </submittedName>
</protein>
<feature type="region of interest" description="Disordered" evidence="1">
    <location>
        <begin position="41"/>
        <end position="61"/>
    </location>
</feature>
<feature type="chain" id="PRO_5003042593" evidence="2">
    <location>
        <begin position="25"/>
        <end position="241"/>
    </location>
</feature>
<evidence type="ECO:0000256" key="1">
    <source>
        <dbReference type="SAM" id="MobiDB-lite"/>
    </source>
</evidence>
<organism evidence="3 4">
    <name type="scientific">Heterostelium pallidum (strain ATCC 26659 / Pp 5 / PN500)</name>
    <name type="common">Cellular slime mold</name>
    <name type="synonym">Polysphondylium pallidum</name>
    <dbReference type="NCBI Taxonomy" id="670386"/>
    <lineage>
        <taxon>Eukaryota</taxon>
        <taxon>Amoebozoa</taxon>
        <taxon>Evosea</taxon>
        <taxon>Eumycetozoa</taxon>
        <taxon>Dictyostelia</taxon>
        <taxon>Acytosteliales</taxon>
        <taxon>Acytosteliaceae</taxon>
        <taxon>Heterostelium</taxon>
    </lineage>
</organism>
<dbReference type="InParanoid" id="D3BLI0"/>
<evidence type="ECO:0000256" key="2">
    <source>
        <dbReference type="SAM" id="SignalP"/>
    </source>
</evidence>
<dbReference type="AlphaFoldDB" id="D3BLI0"/>
<dbReference type="Proteomes" id="UP000001396">
    <property type="component" value="Unassembled WGS sequence"/>
</dbReference>
<dbReference type="EMBL" id="ADBJ01000042">
    <property type="protein sequence ID" value="EFA77431.1"/>
    <property type="molecule type" value="Genomic_DNA"/>
</dbReference>
<dbReference type="RefSeq" id="XP_020429560.1">
    <property type="nucleotide sequence ID" value="XM_020582779.1"/>
</dbReference>
<feature type="compositionally biased region" description="Polar residues" evidence="1">
    <location>
        <begin position="221"/>
        <end position="241"/>
    </location>
</feature>
<gene>
    <name evidence="3" type="ORF">PPL_12033</name>
</gene>
<sequence>MNIKDLIVSIYIWIVALFYNRAQQDQQLLTNNINNNNIQQQQQTSNTNNQQLNSNNNNNNPLQITIQQQQQQQTTSQPQFVNAFTNIDKKEPISYSVYKQRALDYLNLKVIKDDKVLESVIVILSEENDDDIFDRITTLLESLDNERAKRERRPLQRPSSRARDQSVRRGGIVDTGAVCAESPIQQRRRFTAIREIDRTRSTPPTQPHKSTPLEATPSEPAHQSRTPTGTVTENHSTGQSL</sequence>
<reference evidence="3 4" key="1">
    <citation type="journal article" date="2011" name="Genome Res.">
        <title>Phylogeny-wide analysis of social amoeba genomes highlights ancient origins for complex intercellular communication.</title>
        <authorList>
            <person name="Heidel A.J."/>
            <person name="Lawal H.M."/>
            <person name="Felder M."/>
            <person name="Schilde C."/>
            <person name="Helps N.R."/>
            <person name="Tunggal B."/>
            <person name="Rivero F."/>
            <person name="John U."/>
            <person name="Schleicher M."/>
            <person name="Eichinger L."/>
            <person name="Platzer M."/>
            <person name="Noegel A.A."/>
            <person name="Schaap P."/>
            <person name="Gloeckner G."/>
        </authorList>
    </citation>
    <scope>NUCLEOTIDE SEQUENCE [LARGE SCALE GENOMIC DNA]</scope>
    <source>
        <strain evidence="4">ATCC 26659 / Pp 5 / PN500</strain>
    </source>
</reference>
<name>D3BLI0_HETP5</name>
<comment type="caution">
    <text evidence="3">The sequence shown here is derived from an EMBL/GenBank/DDBJ whole genome shotgun (WGS) entry which is preliminary data.</text>
</comment>
<keyword evidence="4" id="KW-1185">Reference proteome</keyword>